<gene>
    <name evidence="2" type="ORF">CGI_10027290</name>
</gene>
<dbReference type="Gene3D" id="3.90.70.80">
    <property type="match status" value="1"/>
</dbReference>
<comment type="similarity">
    <text evidence="1">Belongs to the apolipoprotein L family.</text>
</comment>
<proteinExistence type="inferred from homology"/>
<dbReference type="HOGENOM" id="CLU_570183_0_0_1"/>
<dbReference type="AlphaFoldDB" id="K1R1N8"/>
<dbReference type="GO" id="GO:0006869">
    <property type="term" value="P:lipid transport"/>
    <property type="evidence" value="ECO:0007669"/>
    <property type="project" value="InterPro"/>
</dbReference>
<name>K1R1N8_MAGGI</name>
<evidence type="ECO:0000256" key="1">
    <source>
        <dbReference type="ARBA" id="ARBA00010090"/>
    </source>
</evidence>
<dbReference type="GO" id="GO:0005576">
    <property type="term" value="C:extracellular region"/>
    <property type="evidence" value="ECO:0007669"/>
    <property type="project" value="InterPro"/>
</dbReference>
<reference evidence="2" key="1">
    <citation type="journal article" date="2012" name="Nature">
        <title>The oyster genome reveals stress adaptation and complexity of shell formation.</title>
        <authorList>
            <person name="Zhang G."/>
            <person name="Fang X."/>
            <person name="Guo X."/>
            <person name="Li L."/>
            <person name="Luo R."/>
            <person name="Xu F."/>
            <person name="Yang P."/>
            <person name="Zhang L."/>
            <person name="Wang X."/>
            <person name="Qi H."/>
            <person name="Xiong Z."/>
            <person name="Que H."/>
            <person name="Xie Y."/>
            <person name="Holland P.W."/>
            <person name="Paps J."/>
            <person name="Zhu Y."/>
            <person name="Wu F."/>
            <person name="Chen Y."/>
            <person name="Wang J."/>
            <person name="Peng C."/>
            <person name="Meng J."/>
            <person name="Yang L."/>
            <person name="Liu J."/>
            <person name="Wen B."/>
            <person name="Zhang N."/>
            <person name="Huang Z."/>
            <person name="Zhu Q."/>
            <person name="Feng Y."/>
            <person name="Mount A."/>
            <person name="Hedgecock D."/>
            <person name="Xu Z."/>
            <person name="Liu Y."/>
            <person name="Domazet-Loso T."/>
            <person name="Du Y."/>
            <person name="Sun X."/>
            <person name="Zhang S."/>
            <person name="Liu B."/>
            <person name="Cheng P."/>
            <person name="Jiang X."/>
            <person name="Li J."/>
            <person name="Fan D."/>
            <person name="Wang W."/>
            <person name="Fu W."/>
            <person name="Wang T."/>
            <person name="Wang B."/>
            <person name="Zhang J."/>
            <person name="Peng Z."/>
            <person name="Li Y."/>
            <person name="Li N."/>
            <person name="Wang J."/>
            <person name="Chen M."/>
            <person name="He Y."/>
            <person name="Tan F."/>
            <person name="Song X."/>
            <person name="Zheng Q."/>
            <person name="Huang R."/>
            <person name="Yang H."/>
            <person name="Du X."/>
            <person name="Chen L."/>
            <person name="Yang M."/>
            <person name="Gaffney P.M."/>
            <person name="Wang S."/>
            <person name="Luo L."/>
            <person name="She Z."/>
            <person name="Ming Y."/>
            <person name="Huang W."/>
            <person name="Zhang S."/>
            <person name="Huang B."/>
            <person name="Zhang Y."/>
            <person name="Qu T."/>
            <person name="Ni P."/>
            <person name="Miao G."/>
            <person name="Wang J."/>
            <person name="Wang Q."/>
            <person name="Steinberg C.E."/>
            <person name="Wang H."/>
            <person name="Li N."/>
            <person name="Qian L."/>
            <person name="Zhang G."/>
            <person name="Li Y."/>
            <person name="Yang H."/>
            <person name="Liu X."/>
            <person name="Wang J."/>
            <person name="Yin Y."/>
            <person name="Wang J."/>
        </authorList>
    </citation>
    <scope>NUCLEOTIDE SEQUENCE [LARGE SCALE GENOMIC DNA]</scope>
    <source>
        <strain evidence="2">05x7-T-G4-1.051#20</strain>
    </source>
</reference>
<protein>
    <submittedName>
        <fullName evidence="2">Uncharacterized protein</fullName>
    </submittedName>
</protein>
<evidence type="ECO:0000313" key="2">
    <source>
        <dbReference type="EMBL" id="EKC43192.1"/>
    </source>
</evidence>
<dbReference type="EMBL" id="JH817465">
    <property type="protein sequence ID" value="EKC43192.1"/>
    <property type="molecule type" value="Genomic_DNA"/>
</dbReference>
<dbReference type="GO" id="GO:0042157">
    <property type="term" value="P:lipoprotein metabolic process"/>
    <property type="evidence" value="ECO:0007669"/>
    <property type="project" value="InterPro"/>
</dbReference>
<dbReference type="InterPro" id="IPR008405">
    <property type="entry name" value="ApoL"/>
</dbReference>
<dbReference type="PANTHER" id="PTHR14096:SF28">
    <property type="entry name" value="APOLIPOPROTEIN L, 1-RELATED"/>
    <property type="match status" value="1"/>
</dbReference>
<organism evidence="2">
    <name type="scientific">Magallana gigas</name>
    <name type="common">Pacific oyster</name>
    <name type="synonym">Crassostrea gigas</name>
    <dbReference type="NCBI Taxonomy" id="29159"/>
    <lineage>
        <taxon>Eukaryota</taxon>
        <taxon>Metazoa</taxon>
        <taxon>Spiralia</taxon>
        <taxon>Lophotrochozoa</taxon>
        <taxon>Mollusca</taxon>
        <taxon>Bivalvia</taxon>
        <taxon>Autobranchia</taxon>
        <taxon>Pteriomorphia</taxon>
        <taxon>Ostreida</taxon>
        <taxon>Ostreoidea</taxon>
        <taxon>Ostreidae</taxon>
        <taxon>Magallana</taxon>
    </lineage>
</organism>
<dbReference type="InParanoid" id="K1R1N8"/>
<dbReference type="Pfam" id="PF05461">
    <property type="entry name" value="ApoL"/>
    <property type="match status" value="1"/>
</dbReference>
<dbReference type="GO" id="GO:0008289">
    <property type="term" value="F:lipid binding"/>
    <property type="evidence" value="ECO:0007669"/>
    <property type="project" value="InterPro"/>
</dbReference>
<accession>K1R1N8</accession>
<dbReference type="PANTHER" id="PTHR14096">
    <property type="entry name" value="APOLIPOPROTEIN L"/>
    <property type="match status" value="1"/>
</dbReference>
<dbReference type="GO" id="GO:0016020">
    <property type="term" value="C:membrane"/>
    <property type="evidence" value="ECO:0007669"/>
    <property type="project" value="TreeGrafter"/>
</dbReference>
<sequence length="479" mass="54939">MPPNVKRVKVIIGDERISKAKRHRPLITFFPTKPSEDWFCDDLRREETIIPIHSEFRLVMERSDMEDRLIDIVSDYTHSLYRCISKDVFGDEKHYDIIMKEIIADIVENSNEYGQFLKAEKEQIDDEVFENFKFRDHRFSDFFRSQSQILKKCAVFLTERIEDGMSLEDLELIAAATCFQVPIYVLTVNINEDKMETEWILFTQIRRRKQPDDFLRRRQYLAGENAVYKCLLDEDYVSKFYITLFRTCSGQFHRITPIRKVCDCLIDPPDAFHPKKHNHDDDQGMFGSALAVAGVIVAPFTAGVSLGLTVGGAVIGSLSSLTVVGANITETVLNKDANEKFERYFMNISEHSRIMVRTFEDLEKEMEKIELTDTDEIDTAKLQTAAGALHMIGGVPVVIARIILRAASFVDTILPPLSAIIDFGVLGYNIFNLVKGSKTNVTEKLRSQRTFLRASRTQLMIYAYGNKKTYLKAVDFARA</sequence>